<dbReference type="PROSITE" id="PS00600">
    <property type="entry name" value="AA_TRANSFER_CLASS_3"/>
    <property type="match status" value="1"/>
</dbReference>
<dbReference type="GO" id="GO:0042802">
    <property type="term" value="F:identical protein binding"/>
    <property type="evidence" value="ECO:0007669"/>
    <property type="project" value="TreeGrafter"/>
</dbReference>
<keyword evidence="6 11" id="KW-0032">Aminotransferase</keyword>
<dbReference type="PANTHER" id="PTHR11986">
    <property type="entry name" value="AMINOTRANSFERASE CLASS III"/>
    <property type="match status" value="1"/>
</dbReference>
<dbReference type="NCBIfam" id="NF002325">
    <property type="entry name" value="PRK01278.1"/>
    <property type="match status" value="1"/>
</dbReference>
<keyword evidence="8 11" id="KW-0808">Transferase</keyword>
<evidence type="ECO:0000256" key="1">
    <source>
        <dbReference type="ARBA" id="ARBA00001933"/>
    </source>
</evidence>
<dbReference type="InterPro" id="IPR005814">
    <property type="entry name" value="Aminotrans_3"/>
</dbReference>
<comment type="cofactor">
    <cofactor evidence="1">
        <name>pyridoxal 5'-phosphate</name>
        <dbReference type="ChEBI" id="CHEBI:597326"/>
    </cofactor>
</comment>
<keyword evidence="12" id="KW-1185">Reference proteome</keyword>
<dbReference type="NCBIfam" id="TIGR00707">
    <property type="entry name" value="argD"/>
    <property type="match status" value="1"/>
</dbReference>
<protein>
    <recommendedName>
        <fullName evidence="5">acetylornithine transaminase</fullName>
        <ecNumber evidence="5">2.6.1.11</ecNumber>
    </recommendedName>
</protein>
<dbReference type="SUPFAM" id="SSF53383">
    <property type="entry name" value="PLP-dependent transferases"/>
    <property type="match status" value="1"/>
</dbReference>
<dbReference type="PANTHER" id="PTHR11986:SF79">
    <property type="entry name" value="ACETYLORNITHINE AMINOTRANSFERASE, MITOCHONDRIAL"/>
    <property type="match status" value="1"/>
</dbReference>
<dbReference type="CDD" id="cd00610">
    <property type="entry name" value="OAT_like"/>
    <property type="match status" value="1"/>
</dbReference>
<evidence type="ECO:0000313" key="12">
    <source>
        <dbReference type="Proteomes" id="UP000279259"/>
    </source>
</evidence>
<keyword evidence="9 10" id="KW-0663">Pyridoxal phosphate</keyword>
<dbReference type="EMBL" id="RSCD01000021">
    <property type="protein sequence ID" value="RSH85275.1"/>
    <property type="molecule type" value="Genomic_DNA"/>
</dbReference>
<name>A0A427Y2S6_9TREE</name>
<comment type="caution">
    <text evidence="11">The sequence shown here is derived from an EMBL/GenBank/DDBJ whole genome shotgun (WGS) entry which is preliminary data.</text>
</comment>
<dbReference type="AlphaFoldDB" id="A0A427Y2S6"/>
<evidence type="ECO:0000256" key="7">
    <source>
        <dbReference type="ARBA" id="ARBA00022605"/>
    </source>
</evidence>
<accession>A0A427Y2S6</accession>
<proteinExistence type="inferred from homology"/>
<dbReference type="STRING" id="1890683.A0A427Y2S6"/>
<dbReference type="GO" id="GO:0030170">
    <property type="term" value="F:pyridoxal phosphate binding"/>
    <property type="evidence" value="ECO:0007669"/>
    <property type="project" value="InterPro"/>
</dbReference>
<comment type="subcellular location">
    <subcellularLocation>
        <location evidence="2">Mitochondrion</location>
    </subcellularLocation>
</comment>
<dbReference type="PIRSF" id="PIRSF000521">
    <property type="entry name" value="Transaminase_4ab_Lys_Orn"/>
    <property type="match status" value="1"/>
</dbReference>
<dbReference type="InterPro" id="IPR015424">
    <property type="entry name" value="PyrdxlP-dep_Trfase"/>
</dbReference>
<dbReference type="UniPathway" id="UPA00068">
    <property type="reaction ID" value="UER00109"/>
</dbReference>
<evidence type="ECO:0000256" key="6">
    <source>
        <dbReference type="ARBA" id="ARBA00022576"/>
    </source>
</evidence>
<evidence type="ECO:0000313" key="11">
    <source>
        <dbReference type="EMBL" id="RSH85275.1"/>
    </source>
</evidence>
<dbReference type="InterPro" id="IPR004636">
    <property type="entry name" value="AcOrn/SuccOrn_fam"/>
</dbReference>
<sequence length="481" mass="51400">MSLAPRAARLASRGLAPKALSHRLARPYASAVTDLTPNISYKAVTHPDSAVPEATKSLIQSQTHYLLNTYARPPLLFTHGKGLKLTDSSGREYLDFTAGIAVTALGHSDEGVNKVMAEQAAKISHASNIYWNEHAGELARLLVENTRQHGGLGLTKEGGSSGGKVFFSNSGTEANEGALKFARKYGKEVGGHKKTGLVCFTNAFHGRSMGALSVTPNPKYQAPFAPLIPDVRVGELNDMDEERLQSLVDENTCGVIVEPIQGEGGVEASKVEWLEMLGRRCREVGAVLIYDEIQCGLFRSGTMWAHSSFPADAQPDIVTMAKPLANGFPIGAIMVRDRIAEVISVGSHGTTFGGQPLATAIGCHVLSRLSEPSFISSLTVTASHLEGLLGRLPKMFPGLLKTDLRGRGLIRGIAFKDEKGPGELVHLARERGVLLLTAGKDAVRLVPALVVSKEQCDHAVAVIESCLSIMQEGGWGKKDKA</sequence>
<gene>
    <name evidence="11" type="primary">ARG8</name>
    <name evidence="11" type="ORF">EHS25_005082</name>
</gene>
<dbReference type="Proteomes" id="UP000279259">
    <property type="component" value="Unassembled WGS sequence"/>
</dbReference>
<dbReference type="Pfam" id="PF00202">
    <property type="entry name" value="Aminotran_3"/>
    <property type="match status" value="1"/>
</dbReference>
<reference evidence="11 12" key="1">
    <citation type="submission" date="2018-11" db="EMBL/GenBank/DDBJ databases">
        <title>Genome sequence of Saitozyma podzolica DSM 27192.</title>
        <authorList>
            <person name="Aliyu H."/>
            <person name="Gorte O."/>
            <person name="Ochsenreither K."/>
        </authorList>
    </citation>
    <scope>NUCLEOTIDE SEQUENCE [LARGE SCALE GENOMIC DNA]</scope>
    <source>
        <strain evidence="11 12">DSM 27192</strain>
    </source>
</reference>
<dbReference type="Gene3D" id="3.90.1150.10">
    <property type="entry name" value="Aspartate Aminotransferase, domain 1"/>
    <property type="match status" value="1"/>
</dbReference>
<dbReference type="InterPro" id="IPR015422">
    <property type="entry name" value="PyrdxlP-dep_Trfase_small"/>
</dbReference>
<organism evidence="11 12">
    <name type="scientific">Saitozyma podzolica</name>
    <dbReference type="NCBI Taxonomy" id="1890683"/>
    <lineage>
        <taxon>Eukaryota</taxon>
        <taxon>Fungi</taxon>
        <taxon>Dikarya</taxon>
        <taxon>Basidiomycota</taxon>
        <taxon>Agaricomycotina</taxon>
        <taxon>Tremellomycetes</taxon>
        <taxon>Tremellales</taxon>
        <taxon>Trimorphomycetaceae</taxon>
        <taxon>Saitozyma</taxon>
    </lineage>
</organism>
<dbReference type="InterPro" id="IPR015421">
    <property type="entry name" value="PyrdxlP-dep_Trfase_major"/>
</dbReference>
<evidence type="ECO:0000256" key="5">
    <source>
        <dbReference type="ARBA" id="ARBA00012919"/>
    </source>
</evidence>
<dbReference type="FunFam" id="3.40.640.10:FF:000004">
    <property type="entry name" value="Acetylornithine aminotransferase"/>
    <property type="match status" value="1"/>
</dbReference>
<evidence type="ECO:0000256" key="3">
    <source>
        <dbReference type="ARBA" id="ARBA00005024"/>
    </source>
</evidence>
<dbReference type="InterPro" id="IPR049704">
    <property type="entry name" value="Aminotrans_3_PPA_site"/>
</dbReference>
<dbReference type="GO" id="GO:0005759">
    <property type="term" value="C:mitochondrial matrix"/>
    <property type="evidence" value="ECO:0007669"/>
    <property type="project" value="TreeGrafter"/>
</dbReference>
<evidence type="ECO:0000256" key="8">
    <source>
        <dbReference type="ARBA" id="ARBA00022679"/>
    </source>
</evidence>
<evidence type="ECO:0000256" key="9">
    <source>
        <dbReference type="ARBA" id="ARBA00022898"/>
    </source>
</evidence>
<comment type="similarity">
    <text evidence="4 10">Belongs to the class-III pyridoxal-phosphate-dependent aminotransferase family.</text>
</comment>
<dbReference type="EC" id="2.6.1.11" evidence="5"/>
<evidence type="ECO:0000256" key="2">
    <source>
        <dbReference type="ARBA" id="ARBA00004173"/>
    </source>
</evidence>
<dbReference type="OrthoDB" id="10260828at2759"/>
<dbReference type="GO" id="GO:0003992">
    <property type="term" value="F:N2-acetyl-L-ornithine:2-oxoglutarate 5-aminotransferase activity"/>
    <property type="evidence" value="ECO:0007669"/>
    <property type="project" value="UniProtKB-EC"/>
</dbReference>
<evidence type="ECO:0000256" key="10">
    <source>
        <dbReference type="RuleBase" id="RU003560"/>
    </source>
</evidence>
<keyword evidence="7" id="KW-0028">Amino-acid biosynthesis</keyword>
<dbReference type="GO" id="GO:0006526">
    <property type="term" value="P:L-arginine biosynthetic process"/>
    <property type="evidence" value="ECO:0007669"/>
    <property type="project" value="UniProtKB-UniPathway"/>
</dbReference>
<evidence type="ECO:0000256" key="4">
    <source>
        <dbReference type="ARBA" id="ARBA00008954"/>
    </source>
</evidence>
<dbReference type="InterPro" id="IPR050103">
    <property type="entry name" value="Class-III_PLP-dep_AT"/>
</dbReference>
<dbReference type="Gene3D" id="3.40.640.10">
    <property type="entry name" value="Type I PLP-dependent aspartate aminotransferase-like (Major domain)"/>
    <property type="match status" value="1"/>
</dbReference>
<comment type="pathway">
    <text evidence="3">Amino-acid biosynthesis; L-arginine biosynthesis; N(2)-acetyl-L-ornithine from L-glutamate: step 4/4.</text>
</comment>